<dbReference type="Gene3D" id="1.10.10.2910">
    <property type="match status" value="1"/>
</dbReference>
<comment type="similarity">
    <text evidence="1">Belongs to the short-chain fatty acyl-CoA assimilation regulator (ScfR) family.</text>
</comment>
<protein>
    <submittedName>
        <fullName evidence="3">Zn-dependent peptidase ImmA (M78 family)</fullName>
    </submittedName>
</protein>
<reference evidence="3 4" key="1">
    <citation type="submission" date="2018-05" db="EMBL/GenBank/DDBJ databases">
        <title>Genomic Encyclopedia of Type Strains, Phase IV (KMG-IV): sequencing the most valuable type-strain genomes for metagenomic binning, comparative biology and taxonomic classification.</title>
        <authorList>
            <person name="Goeker M."/>
        </authorList>
    </citation>
    <scope>NUCLEOTIDE SEQUENCE [LARGE SCALE GENOMIC DNA]</scope>
    <source>
        <strain evidence="3 4">DSM 18773</strain>
    </source>
</reference>
<dbReference type="Proteomes" id="UP000245634">
    <property type="component" value="Unassembled WGS sequence"/>
</dbReference>
<dbReference type="SMART" id="SM00530">
    <property type="entry name" value="HTH_XRE"/>
    <property type="match status" value="1"/>
</dbReference>
<evidence type="ECO:0000256" key="1">
    <source>
        <dbReference type="ARBA" id="ARBA00007227"/>
    </source>
</evidence>
<dbReference type="InterPro" id="IPR010982">
    <property type="entry name" value="Lambda_DNA-bd_dom_sf"/>
</dbReference>
<dbReference type="PANTHER" id="PTHR43236:SF1">
    <property type="entry name" value="BLL7220 PROTEIN"/>
    <property type="match status" value="1"/>
</dbReference>
<dbReference type="Pfam" id="PF06114">
    <property type="entry name" value="Peptidase_M78"/>
    <property type="match status" value="1"/>
</dbReference>
<proteinExistence type="inferred from homology"/>
<organism evidence="3 4">
    <name type="scientific">Tumebacillus permanentifrigoris</name>
    <dbReference type="NCBI Taxonomy" id="378543"/>
    <lineage>
        <taxon>Bacteria</taxon>
        <taxon>Bacillati</taxon>
        <taxon>Bacillota</taxon>
        <taxon>Bacilli</taxon>
        <taxon>Bacillales</taxon>
        <taxon>Alicyclobacillaceae</taxon>
        <taxon>Tumebacillus</taxon>
    </lineage>
</organism>
<sequence>MSNRRAFNGSRLKQARTFRGMTIAELAEETSVTKQAISNYENGKANPSLETLLRLISALGFPRDYFYEEDIQEIKAGTTFFRALLTTNKKDRLSQEEKTKVLSKIYYVLDKYIKFPKLSVPVITHETTPDIESIALQVREHWNLGTEPISNMVHLLEKNGLILTSISTGGNNIDAFSQRQEVDGREFYFVVLGDDKGSAARRQFSAAHELGHIILHDWSTDLEVISREEFREIENEANQFAAAFLLPKESFLNDLIYPNKLDYYIELKRKWRVSISAMVVRAFQLKAINHNQYQYLMRQISKKGWRSQEPLDDVIPIPKPSLLKKAIELLKSKGVLSGDQLIQQLSKNSISLNKMDVEVLLGLEEGTLNDAQRESNSVVIEIKSTGAVL</sequence>
<accession>A0A316DBB8</accession>
<evidence type="ECO:0000313" key="3">
    <source>
        <dbReference type="EMBL" id="PWK15028.1"/>
    </source>
</evidence>
<gene>
    <name evidence="3" type="ORF">C7459_104234</name>
</gene>
<feature type="domain" description="HTH cro/C1-type" evidence="2">
    <location>
        <begin position="12"/>
        <end position="66"/>
    </location>
</feature>
<name>A0A316DBB8_9BACL</name>
<dbReference type="InterPro" id="IPR010359">
    <property type="entry name" value="IrrE_HExxH"/>
</dbReference>
<evidence type="ECO:0000313" key="4">
    <source>
        <dbReference type="Proteomes" id="UP000245634"/>
    </source>
</evidence>
<dbReference type="Pfam" id="PF01381">
    <property type="entry name" value="HTH_3"/>
    <property type="match status" value="1"/>
</dbReference>
<dbReference type="GO" id="GO:0003677">
    <property type="term" value="F:DNA binding"/>
    <property type="evidence" value="ECO:0007669"/>
    <property type="project" value="InterPro"/>
</dbReference>
<dbReference type="SUPFAM" id="SSF47413">
    <property type="entry name" value="lambda repressor-like DNA-binding domains"/>
    <property type="match status" value="1"/>
</dbReference>
<dbReference type="AlphaFoldDB" id="A0A316DBB8"/>
<dbReference type="Gene3D" id="1.10.260.40">
    <property type="entry name" value="lambda repressor-like DNA-binding domains"/>
    <property type="match status" value="1"/>
</dbReference>
<dbReference type="PANTHER" id="PTHR43236">
    <property type="entry name" value="ANTITOXIN HIGA1"/>
    <property type="match status" value="1"/>
</dbReference>
<dbReference type="RefSeq" id="WP_109687523.1">
    <property type="nucleotide sequence ID" value="NZ_QGGL01000004.1"/>
</dbReference>
<dbReference type="CDD" id="cd00093">
    <property type="entry name" value="HTH_XRE"/>
    <property type="match status" value="1"/>
</dbReference>
<dbReference type="InterPro" id="IPR052345">
    <property type="entry name" value="Rad_response_metalloprotease"/>
</dbReference>
<dbReference type="EMBL" id="QGGL01000004">
    <property type="protein sequence ID" value="PWK15028.1"/>
    <property type="molecule type" value="Genomic_DNA"/>
</dbReference>
<dbReference type="PROSITE" id="PS50943">
    <property type="entry name" value="HTH_CROC1"/>
    <property type="match status" value="1"/>
</dbReference>
<comment type="caution">
    <text evidence="3">The sequence shown here is derived from an EMBL/GenBank/DDBJ whole genome shotgun (WGS) entry which is preliminary data.</text>
</comment>
<evidence type="ECO:0000259" key="2">
    <source>
        <dbReference type="PROSITE" id="PS50943"/>
    </source>
</evidence>
<keyword evidence="4" id="KW-1185">Reference proteome</keyword>
<dbReference type="InterPro" id="IPR001387">
    <property type="entry name" value="Cro/C1-type_HTH"/>
</dbReference>
<dbReference type="OrthoDB" id="9816277at2"/>